<dbReference type="GO" id="GO:0004038">
    <property type="term" value="F:allantoinase activity"/>
    <property type="evidence" value="ECO:0007669"/>
    <property type="project" value="TreeGrafter"/>
</dbReference>
<dbReference type="InterPro" id="IPR011059">
    <property type="entry name" value="Metal-dep_hydrolase_composite"/>
</dbReference>
<dbReference type="PANTHER" id="PTHR43668">
    <property type="entry name" value="ALLANTOINASE"/>
    <property type="match status" value="1"/>
</dbReference>
<keyword evidence="2" id="KW-0479">Metal-binding</keyword>
<evidence type="ECO:0000259" key="5">
    <source>
        <dbReference type="Pfam" id="PF12890"/>
    </source>
</evidence>
<evidence type="ECO:0000313" key="11">
    <source>
        <dbReference type="EMBL" id="CAB4789385.1"/>
    </source>
</evidence>
<evidence type="ECO:0000313" key="7">
    <source>
        <dbReference type="EMBL" id="CAB4371125.1"/>
    </source>
</evidence>
<dbReference type="EMBL" id="CAFBRD010000036">
    <property type="protein sequence ID" value="CAB5076784.1"/>
    <property type="molecule type" value="Genomic_DNA"/>
</dbReference>
<name>A0A6J6X019_9ZZZZ</name>
<dbReference type="SUPFAM" id="SSF51338">
    <property type="entry name" value="Composite domain of metallo-dependent hydrolases"/>
    <property type="match status" value="1"/>
</dbReference>
<dbReference type="InterPro" id="IPR032466">
    <property type="entry name" value="Metal_Hydrolase"/>
</dbReference>
<dbReference type="HAMAP" id="MF_00220_B">
    <property type="entry name" value="PyrC_classI_B"/>
    <property type="match status" value="1"/>
</dbReference>
<keyword evidence="4" id="KW-0665">Pyrimidine biosynthesis</keyword>
<dbReference type="Pfam" id="PF12890">
    <property type="entry name" value="DHOase"/>
    <property type="match status" value="1"/>
</dbReference>
<dbReference type="EMBL" id="CAFBNJ010000055">
    <property type="protein sequence ID" value="CAB4955486.1"/>
    <property type="molecule type" value="Genomic_DNA"/>
</dbReference>
<dbReference type="NCBIfam" id="TIGR00857">
    <property type="entry name" value="pyrC_multi"/>
    <property type="match status" value="1"/>
</dbReference>
<evidence type="ECO:0000313" key="6">
    <source>
        <dbReference type="EMBL" id="CAB4344268.1"/>
    </source>
</evidence>
<evidence type="ECO:0000313" key="8">
    <source>
        <dbReference type="EMBL" id="CAB4598835.1"/>
    </source>
</evidence>
<dbReference type="Gene3D" id="3.20.20.140">
    <property type="entry name" value="Metal-dependent hydrolases"/>
    <property type="match status" value="1"/>
</dbReference>
<keyword evidence="3" id="KW-0378">Hydrolase</keyword>
<organism evidence="11">
    <name type="scientific">freshwater metagenome</name>
    <dbReference type="NCBI Taxonomy" id="449393"/>
    <lineage>
        <taxon>unclassified sequences</taxon>
        <taxon>metagenomes</taxon>
        <taxon>ecological metagenomes</taxon>
    </lineage>
</organism>
<evidence type="ECO:0000313" key="9">
    <source>
        <dbReference type="EMBL" id="CAB4632789.1"/>
    </source>
</evidence>
<dbReference type="InterPro" id="IPR004722">
    <property type="entry name" value="DHOase"/>
</dbReference>
<evidence type="ECO:0000313" key="13">
    <source>
        <dbReference type="EMBL" id="CAB5076784.1"/>
    </source>
</evidence>
<dbReference type="EMBL" id="CAESAL010000052">
    <property type="protein sequence ID" value="CAB4344268.1"/>
    <property type="molecule type" value="Genomic_DNA"/>
</dbReference>
<dbReference type="CDD" id="cd01317">
    <property type="entry name" value="DHOase_IIa"/>
    <property type="match status" value="1"/>
</dbReference>
<protein>
    <submittedName>
        <fullName evidence="11">Unannotated protein</fullName>
    </submittedName>
</protein>
<feature type="domain" description="Dihydroorotase catalytic" evidence="5">
    <location>
        <begin position="73"/>
        <end position="259"/>
    </location>
</feature>
<evidence type="ECO:0000256" key="3">
    <source>
        <dbReference type="ARBA" id="ARBA00022801"/>
    </source>
</evidence>
<dbReference type="InterPro" id="IPR002195">
    <property type="entry name" value="Dihydroorotase_CS"/>
</dbReference>
<dbReference type="GO" id="GO:0046872">
    <property type="term" value="F:metal ion binding"/>
    <property type="evidence" value="ECO:0007669"/>
    <property type="project" value="UniProtKB-KW"/>
</dbReference>
<evidence type="ECO:0000256" key="1">
    <source>
        <dbReference type="ARBA" id="ARBA00001947"/>
    </source>
</evidence>
<evidence type="ECO:0000313" key="12">
    <source>
        <dbReference type="EMBL" id="CAB4955486.1"/>
    </source>
</evidence>
<dbReference type="InterPro" id="IPR024403">
    <property type="entry name" value="DHOase_cat"/>
</dbReference>
<dbReference type="InterPro" id="IPR050138">
    <property type="entry name" value="DHOase/Allantoinase_Hydrolase"/>
</dbReference>
<dbReference type="AlphaFoldDB" id="A0A6J6X019"/>
<sequence length="456" mass="47747">MSKNSNNATNRKAIVSESAGWILTGGRVVDRTGERIADVAIAPDGTIAAVGVDLDLKALGLAKAPVLDISGCVVSPGFVDIHTHLREPGREEAETIESGSRAAALGGYTAVVAMPNTEPTIDSVAVVRQVLDAGVAAGLCDVRSSASITLGREGDALSPMAELAAAGVRIFTDDGCGVQNDRLMRRALEYASGLPESVVLAQHCEVEALSHGGHMHEGEWSSRLGIPGIPAEAEELMVFRDIALSRLTGMAVHFQHLSTAGAVALVREAKAKGLNVTAEATPHHFTLTHAEVASYDPVFKVNPPLRTAEDVAAVKAGLADGTIDAIATDHAPHTDDVKEAPFDHAPCGMLGLETALALGITELVEPGVLSMTEFIAKMSWNPAAIARLDDVHGRNVQADEPAHLVVFDPALEWAVDPSALASKSNNTPYAGRVVRGKVRHTFLCGVPTVLDGEAQR</sequence>
<gene>
    <name evidence="8" type="ORF">UFOPK1762_01791</name>
    <name evidence="9" type="ORF">UFOPK1906_01584</name>
    <name evidence="10" type="ORF">UFOPK2624_01056</name>
    <name evidence="11" type="ORF">UFOPK2969_00664</name>
    <name evidence="6" type="ORF">UFOPK3331_01336</name>
    <name evidence="12" type="ORF">UFOPK3785_01110</name>
    <name evidence="7" type="ORF">UFOPK4201_00635</name>
    <name evidence="13" type="ORF">UFOPK4371_00830</name>
</gene>
<dbReference type="SUPFAM" id="SSF51556">
    <property type="entry name" value="Metallo-dependent hydrolases"/>
    <property type="match status" value="1"/>
</dbReference>
<dbReference type="EMBL" id="CAFAAD010000037">
    <property type="protein sequence ID" value="CAB4789385.1"/>
    <property type="molecule type" value="Genomic_DNA"/>
</dbReference>
<proteinExistence type="inferred from homology"/>
<dbReference type="GO" id="GO:0006221">
    <property type="term" value="P:pyrimidine nucleotide biosynthetic process"/>
    <property type="evidence" value="ECO:0007669"/>
    <property type="project" value="UniProtKB-KW"/>
</dbReference>
<evidence type="ECO:0000256" key="2">
    <source>
        <dbReference type="ARBA" id="ARBA00022723"/>
    </source>
</evidence>
<dbReference type="GO" id="GO:0005737">
    <property type="term" value="C:cytoplasm"/>
    <property type="evidence" value="ECO:0007669"/>
    <property type="project" value="TreeGrafter"/>
</dbReference>
<dbReference type="EMBL" id="CAEZTY010000105">
    <property type="protein sequence ID" value="CAB4598835.1"/>
    <property type="molecule type" value="Genomic_DNA"/>
</dbReference>
<accession>A0A6J6X019</accession>
<evidence type="ECO:0000256" key="4">
    <source>
        <dbReference type="ARBA" id="ARBA00022975"/>
    </source>
</evidence>
<evidence type="ECO:0000313" key="10">
    <source>
        <dbReference type="EMBL" id="CAB4710051.1"/>
    </source>
</evidence>
<dbReference type="PROSITE" id="PS00483">
    <property type="entry name" value="DIHYDROOROTASE_2"/>
    <property type="match status" value="1"/>
</dbReference>
<dbReference type="GO" id="GO:0004151">
    <property type="term" value="F:dihydroorotase activity"/>
    <property type="evidence" value="ECO:0007669"/>
    <property type="project" value="InterPro"/>
</dbReference>
<dbReference type="EMBL" id="CAEZVC010000124">
    <property type="protein sequence ID" value="CAB4632789.1"/>
    <property type="molecule type" value="Genomic_DNA"/>
</dbReference>
<dbReference type="EMBL" id="CAEUNJ010000020">
    <property type="protein sequence ID" value="CAB4371125.1"/>
    <property type="molecule type" value="Genomic_DNA"/>
</dbReference>
<dbReference type="Gene3D" id="2.30.40.10">
    <property type="entry name" value="Urease, subunit C, domain 1"/>
    <property type="match status" value="1"/>
</dbReference>
<comment type="cofactor">
    <cofactor evidence="1">
        <name>Zn(2+)</name>
        <dbReference type="ChEBI" id="CHEBI:29105"/>
    </cofactor>
</comment>
<reference evidence="11" key="1">
    <citation type="submission" date="2020-05" db="EMBL/GenBank/DDBJ databases">
        <authorList>
            <person name="Chiriac C."/>
            <person name="Salcher M."/>
            <person name="Ghai R."/>
            <person name="Kavagutti S V."/>
        </authorList>
    </citation>
    <scope>NUCLEOTIDE SEQUENCE</scope>
</reference>
<dbReference type="PANTHER" id="PTHR43668:SF2">
    <property type="entry name" value="ALLANTOINASE"/>
    <property type="match status" value="1"/>
</dbReference>
<dbReference type="EMBL" id="CAEZXY010000044">
    <property type="protein sequence ID" value="CAB4710051.1"/>
    <property type="molecule type" value="Genomic_DNA"/>
</dbReference>
<dbReference type="GO" id="GO:0006145">
    <property type="term" value="P:purine nucleobase catabolic process"/>
    <property type="evidence" value="ECO:0007669"/>
    <property type="project" value="TreeGrafter"/>
</dbReference>